<feature type="transmembrane region" description="Helical" evidence="7">
    <location>
        <begin position="189"/>
        <end position="209"/>
    </location>
</feature>
<organism evidence="8 9">
    <name type="scientific">Cellulosimicrobium arenosum</name>
    <dbReference type="NCBI Taxonomy" id="2708133"/>
    <lineage>
        <taxon>Bacteria</taxon>
        <taxon>Bacillati</taxon>
        <taxon>Actinomycetota</taxon>
        <taxon>Actinomycetes</taxon>
        <taxon>Micrococcales</taxon>
        <taxon>Promicromonosporaceae</taxon>
        <taxon>Cellulosimicrobium</taxon>
    </lineage>
</organism>
<sequence length="348" mass="37146">MAETDSTDDAPTRSSLDVLKATFARFSRDQCTDLAAGLTYYAVLASAPALLALVSLLGLVGDPETMVDQVMTTVEDFVPQDMTDQIEPLVANAVGNSGGAGFALILGVVLALWSASGFIGAFGRAMNRVYAVEEGRPIWKLRPVMLLVTVITVVIAALVVGALVLTGPFARTVGELVGLGSTAVTVWGILKWPVVLALVVVLVAILYHVTPNVRKPKFRLFSTGALVAIGVWALASAAFAFYIGSGFASYGATYGTLAGVIIFLLWLWITNLAMLFGAELDAELERTRELRAGMAAEESLQLRPKDTSAIEKRAAKRQDDVDKAREVRVAARAEDQAEARAEDETTRP</sequence>
<feature type="transmembrane region" description="Helical" evidence="7">
    <location>
        <begin position="144"/>
        <end position="169"/>
    </location>
</feature>
<reference evidence="8" key="1">
    <citation type="journal article" date="2018" name="Curr. Microbiol.">
        <title>Cellulosimicrobium arenosum sp. nov., Isolated from Marine Sediment Sand.</title>
        <authorList>
            <person name="Oh M."/>
            <person name="Kim J.H."/>
            <person name="Yoon J.H."/>
            <person name="Schumann P."/>
            <person name="Kim W."/>
        </authorList>
    </citation>
    <scope>NUCLEOTIDE SEQUENCE</scope>
    <source>
        <strain evidence="8">KCTC 49039</strain>
    </source>
</reference>
<feature type="transmembrane region" description="Helical" evidence="7">
    <location>
        <begin position="102"/>
        <end position="123"/>
    </location>
</feature>
<comment type="subcellular location">
    <subcellularLocation>
        <location evidence="1">Cell membrane</location>
        <topology evidence="1">Multi-pass membrane protein</topology>
    </subcellularLocation>
</comment>
<dbReference type="AlphaFoldDB" id="A0A927J0X2"/>
<dbReference type="Proteomes" id="UP000610846">
    <property type="component" value="Unassembled WGS sequence"/>
</dbReference>
<evidence type="ECO:0000256" key="6">
    <source>
        <dbReference type="SAM" id="MobiDB-lite"/>
    </source>
</evidence>
<dbReference type="RefSeq" id="WP_191829463.1">
    <property type="nucleotide sequence ID" value="NZ_JACYHB010000010.1"/>
</dbReference>
<evidence type="ECO:0000256" key="4">
    <source>
        <dbReference type="ARBA" id="ARBA00022989"/>
    </source>
</evidence>
<evidence type="ECO:0000256" key="2">
    <source>
        <dbReference type="ARBA" id="ARBA00022475"/>
    </source>
</evidence>
<gene>
    <name evidence="8" type="ORF">IF651_12490</name>
</gene>
<evidence type="ECO:0000256" key="1">
    <source>
        <dbReference type="ARBA" id="ARBA00004651"/>
    </source>
</evidence>
<name>A0A927J0X2_9MICO</name>
<feature type="region of interest" description="Disordered" evidence="6">
    <location>
        <begin position="305"/>
        <end position="348"/>
    </location>
</feature>
<dbReference type="PIRSF" id="PIRSF035875">
    <property type="entry name" value="RNase_BN"/>
    <property type="match status" value="1"/>
</dbReference>
<evidence type="ECO:0000256" key="7">
    <source>
        <dbReference type="SAM" id="Phobius"/>
    </source>
</evidence>
<keyword evidence="5 7" id="KW-0472">Membrane</keyword>
<dbReference type="PANTHER" id="PTHR30213:SF0">
    <property type="entry name" value="UPF0761 MEMBRANE PROTEIN YIHY"/>
    <property type="match status" value="1"/>
</dbReference>
<feature type="transmembrane region" description="Helical" evidence="7">
    <location>
        <begin position="38"/>
        <end position="61"/>
    </location>
</feature>
<dbReference type="GO" id="GO:0005886">
    <property type="term" value="C:plasma membrane"/>
    <property type="evidence" value="ECO:0007669"/>
    <property type="project" value="UniProtKB-SubCell"/>
</dbReference>
<dbReference type="PANTHER" id="PTHR30213">
    <property type="entry name" value="INNER MEMBRANE PROTEIN YHJD"/>
    <property type="match status" value="1"/>
</dbReference>
<accession>A0A927J0X2</accession>
<feature type="transmembrane region" description="Helical" evidence="7">
    <location>
        <begin position="256"/>
        <end position="278"/>
    </location>
</feature>
<evidence type="ECO:0000313" key="8">
    <source>
        <dbReference type="EMBL" id="MBD8079874.1"/>
    </source>
</evidence>
<keyword evidence="3 7" id="KW-0812">Transmembrane</keyword>
<keyword evidence="2" id="KW-1003">Cell membrane</keyword>
<feature type="transmembrane region" description="Helical" evidence="7">
    <location>
        <begin position="221"/>
        <end position="244"/>
    </location>
</feature>
<protein>
    <submittedName>
        <fullName evidence="8">YihY family inner membrane protein</fullName>
    </submittedName>
</protein>
<dbReference type="Pfam" id="PF03631">
    <property type="entry name" value="Virul_fac_BrkB"/>
    <property type="match status" value="1"/>
</dbReference>
<dbReference type="InterPro" id="IPR017039">
    <property type="entry name" value="Virul_fac_BrkB"/>
</dbReference>
<dbReference type="NCBIfam" id="TIGR00765">
    <property type="entry name" value="yihY_not_rbn"/>
    <property type="match status" value="1"/>
</dbReference>
<dbReference type="EMBL" id="JACYHB010000010">
    <property type="protein sequence ID" value="MBD8079874.1"/>
    <property type="molecule type" value="Genomic_DNA"/>
</dbReference>
<proteinExistence type="predicted"/>
<evidence type="ECO:0000256" key="3">
    <source>
        <dbReference type="ARBA" id="ARBA00022692"/>
    </source>
</evidence>
<evidence type="ECO:0000313" key="9">
    <source>
        <dbReference type="Proteomes" id="UP000610846"/>
    </source>
</evidence>
<reference evidence="8" key="2">
    <citation type="submission" date="2020-09" db="EMBL/GenBank/DDBJ databases">
        <authorList>
            <person name="Yu Y."/>
        </authorList>
    </citation>
    <scope>NUCLEOTIDE SEQUENCE</scope>
    <source>
        <strain evidence="8">KCTC 49039</strain>
    </source>
</reference>
<comment type="caution">
    <text evidence="8">The sequence shown here is derived from an EMBL/GenBank/DDBJ whole genome shotgun (WGS) entry which is preliminary data.</text>
</comment>
<keyword evidence="4 7" id="KW-1133">Transmembrane helix</keyword>
<evidence type="ECO:0000256" key="5">
    <source>
        <dbReference type="ARBA" id="ARBA00023136"/>
    </source>
</evidence>
<keyword evidence="9" id="KW-1185">Reference proteome</keyword>